<reference evidence="2" key="1">
    <citation type="journal article" date="2017" name="Ticks Tick Borne Dis.">
        <title>An insight into the sialome of Hyalomma excavatum.</title>
        <authorList>
            <person name="Ribeiro J.M."/>
            <person name="Slovak M."/>
            <person name="Francischetti I.M."/>
        </authorList>
    </citation>
    <scope>NUCLEOTIDE SEQUENCE</scope>
    <source>
        <strain evidence="2">Samish</strain>
        <tissue evidence="2">Salivary glands</tissue>
    </source>
</reference>
<dbReference type="Gene3D" id="2.10.80.10">
    <property type="entry name" value="Lipase, subunit A"/>
    <property type="match status" value="1"/>
</dbReference>
<feature type="transmembrane region" description="Helical" evidence="1">
    <location>
        <begin position="12"/>
        <end position="32"/>
    </location>
</feature>
<dbReference type="GO" id="GO:0007586">
    <property type="term" value="P:digestion"/>
    <property type="evidence" value="ECO:0007669"/>
    <property type="project" value="InterPro"/>
</dbReference>
<dbReference type="GO" id="GO:0016042">
    <property type="term" value="P:lipid catabolic process"/>
    <property type="evidence" value="ECO:0007669"/>
    <property type="project" value="InterPro"/>
</dbReference>
<keyword evidence="1" id="KW-0812">Transmembrane</keyword>
<name>A0A131XSE9_9ACAR</name>
<dbReference type="GO" id="GO:0008047">
    <property type="term" value="F:enzyme activator activity"/>
    <property type="evidence" value="ECO:0007669"/>
    <property type="project" value="InterPro"/>
</dbReference>
<feature type="non-terminal residue" evidence="2">
    <location>
        <position position="1"/>
    </location>
</feature>
<dbReference type="EMBL" id="GEFH01000090">
    <property type="protein sequence ID" value="JAP68491.1"/>
    <property type="molecule type" value="mRNA"/>
</dbReference>
<proteinExistence type="evidence at transcript level"/>
<keyword evidence="1" id="KW-0472">Membrane</keyword>
<evidence type="ECO:0000256" key="1">
    <source>
        <dbReference type="SAM" id="Phobius"/>
    </source>
</evidence>
<dbReference type="InterPro" id="IPR001981">
    <property type="entry name" value="Colipase"/>
</dbReference>
<sequence>LVLSEASLSATMTQVLVSCVVLFLAILTLQVATDSGWYQRRVDTPIFDVIAHSRRRHRRKGVGEYCRSTSECRSRLCCTMKGQTTCQPRSRFGQRCTEQQTKSGYYLGSCPCQNSYAQCHVPRRGRNIGRCSYNRQR</sequence>
<dbReference type="AlphaFoldDB" id="A0A131XSE9"/>
<dbReference type="GO" id="GO:0005576">
    <property type="term" value="C:extracellular region"/>
    <property type="evidence" value="ECO:0007669"/>
    <property type="project" value="InterPro"/>
</dbReference>
<dbReference type="PANTHER" id="PTHR10041:SF5">
    <property type="entry name" value="LEUCINE-RICH COLIPASE-LIKE PROTEIN 1"/>
    <property type="match status" value="1"/>
</dbReference>
<accession>A0A131XSE9</accession>
<organism evidence="2">
    <name type="scientific">Hyalomma excavatum</name>
    <dbReference type="NCBI Taxonomy" id="257692"/>
    <lineage>
        <taxon>Eukaryota</taxon>
        <taxon>Metazoa</taxon>
        <taxon>Ecdysozoa</taxon>
        <taxon>Arthropoda</taxon>
        <taxon>Chelicerata</taxon>
        <taxon>Arachnida</taxon>
        <taxon>Acari</taxon>
        <taxon>Parasitiformes</taxon>
        <taxon>Ixodida</taxon>
        <taxon>Ixodoidea</taxon>
        <taxon>Ixodidae</taxon>
        <taxon>Hyalomminae</taxon>
        <taxon>Hyalomma</taxon>
    </lineage>
</organism>
<keyword evidence="1" id="KW-1133">Transmembrane helix</keyword>
<evidence type="ECO:0000313" key="2">
    <source>
        <dbReference type="EMBL" id="JAP68491.1"/>
    </source>
</evidence>
<dbReference type="PANTHER" id="PTHR10041">
    <property type="entry name" value="COLIPASE"/>
    <property type="match status" value="1"/>
</dbReference>
<protein>
    <submittedName>
        <fullName evidence="2">Putative secreted salivary gland peptide</fullName>
    </submittedName>
</protein>